<evidence type="ECO:0000313" key="3">
    <source>
        <dbReference type="Proteomes" id="UP001165136"/>
    </source>
</evidence>
<dbReference type="Proteomes" id="UP001165136">
    <property type="component" value="Unassembled WGS sequence"/>
</dbReference>
<comment type="caution">
    <text evidence="2">The sequence shown here is derived from an EMBL/GenBank/DDBJ whole genome shotgun (WGS) entry which is preliminary data.</text>
</comment>
<organism evidence="2 3">
    <name type="scientific">Amycolatopsis taiwanensis</name>
    <dbReference type="NCBI Taxonomy" id="342230"/>
    <lineage>
        <taxon>Bacteria</taxon>
        <taxon>Bacillati</taxon>
        <taxon>Actinomycetota</taxon>
        <taxon>Actinomycetes</taxon>
        <taxon>Pseudonocardiales</taxon>
        <taxon>Pseudonocardiaceae</taxon>
        <taxon>Amycolatopsis</taxon>
    </lineage>
</organism>
<keyword evidence="3" id="KW-1185">Reference proteome</keyword>
<accession>A0A9W6R5A0</accession>
<name>A0A9W6R5A0_9PSEU</name>
<feature type="region of interest" description="Disordered" evidence="1">
    <location>
        <begin position="1"/>
        <end position="20"/>
    </location>
</feature>
<reference evidence="2" key="1">
    <citation type="submission" date="2023-03" db="EMBL/GenBank/DDBJ databases">
        <title>Amycolatopsis taiwanensis NBRC 103393.</title>
        <authorList>
            <person name="Ichikawa N."/>
            <person name="Sato H."/>
            <person name="Tonouchi N."/>
        </authorList>
    </citation>
    <scope>NUCLEOTIDE SEQUENCE</scope>
    <source>
        <strain evidence="2">NBRC 103393</strain>
    </source>
</reference>
<evidence type="ECO:0000313" key="2">
    <source>
        <dbReference type="EMBL" id="GLY69701.1"/>
    </source>
</evidence>
<dbReference type="AlphaFoldDB" id="A0A9W6R5A0"/>
<dbReference type="RefSeq" id="WP_285489156.1">
    <property type="nucleotide sequence ID" value="NZ_BSTI01000018.1"/>
</dbReference>
<gene>
    <name evidence="2" type="ORF">Atai01_63200</name>
</gene>
<sequence length="352" mass="38779">MSTHRGEPQAPVASGQPGEDVHGALRSLVEQLQEAIRQNGVQLSNELLEGEAALYSLTDGADSTLLELLHDDVGDEQFRDIAATLAAHTFAAQQLDQRAQDLLAEVFTMRATRLSGLRASGRLTWVRETGARARLVDSVVADLAPLLDNWDTVESPLDYDLLNAFLTWVYRQPDFRQDLQEAFPVEDLVLPDNLPETDAVFNIVRQWIAGDSFADIAAATNRTVDGVLRIHGSVISYSLATLVEQAVAVLQRYLADTDLEVSRAVASLPEYLRFGVATPAARTLMANGLRHRRAAVLLGEHPAMTDLHNVLREPRDIARDILATEDGWQDRLGQFVFDRTVQDLAENPGDTP</sequence>
<dbReference type="EMBL" id="BSTI01000018">
    <property type="protein sequence ID" value="GLY69701.1"/>
    <property type="molecule type" value="Genomic_DNA"/>
</dbReference>
<evidence type="ECO:0000256" key="1">
    <source>
        <dbReference type="SAM" id="MobiDB-lite"/>
    </source>
</evidence>
<protein>
    <submittedName>
        <fullName evidence="2">Uncharacterized protein</fullName>
    </submittedName>
</protein>
<proteinExistence type="predicted"/>